<dbReference type="SUPFAM" id="SSF52540">
    <property type="entry name" value="P-loop containing nucleoside triphosphate hydrolases"/>
    <property type="match status" value="1"/>
</dbReference>
<dbReference type="EMBL" id="BDIP01000386">
    <property type="protein sequence ID" value="GIQ81413.1"/>
    <property type="molecule type" value="Genomic_DNA"/>
</dbReference>
<dbReference type="Pfam" id="PF13671">
    <property type="entry name" value="AAA_33"/>
    <property type="match status" value="1"/>
</dbReference>
<accession>A0A9K3CS34</accession>
<dbReference type="AlphaFoldDB" id="A0A9K3CS34"/>
<feature type="region of interest" description="Disordered" evidence="1">
    <location>
        <begin position="75"/>
        <end position="112"/>
    </location>
</feature>
<evidence type="ECO:0008006" key="4">
    <source>
        <dbReference type="Google" id="ProtNLM"/>
    </source>
</evidence>
<gene>
    <name evidence="2" type="ORF">KIPB_002367</name>
</gene>
<evidence type="ECO:0000313" key="2">
    <source>
        <dbReference type="EMBL" id="GIQ81413.1"/>
    </source>
</evidence>
<comment type="caution">
    <text evidence="2">The sequence shown here is derived from an EMBL/GenBank/DDBJ whole genome shotgun (WGS) entry which is preliminary data.</text>
</comment>
<dbReference type="OrthoDB" id="3512845at2759"/>
<dbReference type="PANTHER" id="PTHR12083">
    <property type="entry name" value="BIFUNCTIONAL POLYNUCLEOTIDE PHOSPHATASE/KINASE"/>
    <property type="match status" value="1"/>
</dbReference>
<protein>
    <recommendedName>
        <fullName evidence="4">Zeta toxin domain-containing protein</fullName>
    </recommendedName>
</protein>
<sequence>MAPACDKAREHLCNPDLVIEWRRRCKGASQCCVCVSPHIGRMGSTCSSECRDTYKKWVATASKRGRDAMGVWAGLQPVPAIPGGEGEGERVGEREREGEREGAGEREREGEGEGVREWECKYCLSDSKAGDVGNLSSHSSDYLRGVCDGTCRKKIHPVNKSPWVATAVGEMGSRTVEDLRFVNSLPERFFTEHGPIIDVSGREIHHCRHYIPPLPQGVPAITPPEAIVLVGLPGSGKSTYCRTVYAPQGYVIINQDELGSRQACEAKMVMCLRRGRSVVIDRTNVNSQQRKTWVDLMREMKCRYQERSPLPKDSLIKCVHFTASLSHCEALNSHRRAQGGRFVPVEAIRRLHYGSYHPTDSEGFHSIEEVDIRDNPEMMSIVETGQGSRGQVGGGPGP</sequence>
<evidence type="ECO:0000256" key="1">
    <source>
        <dbReference type="SAM" id="MobiDB-lite"/>
    </source>
</evidence>
<dbReference type="GO" id="GO:0046403">
    <property type="term" value="F:polynucleotide 3'-phosphatase activity"/>
    <property type="evidence" value="ECO:0007669"/>
    <property type="project" value="TreeGrafter"/>
</dbReference>
<reference evidence="2 3" key="1">
    <citation type="journal article" date="2018" name="PLoS ONE">
        <title>The draft genome of Kipferlia bialata reveals reductive genome evolution in fornicate parasites.</title>
        <authorList>
            <person name="Tanifuji G."/>
            <person name="Takabayashi S."/>
            <person name="Kume K."/>
            <person name="Takagi M."/>
            <person name="Nakayama T."/>
            <person name="Kamikawa R."/>
            <person name="Inagaki Y."/>
            <person name="Hashimoto T."/>
        </authorList>
    </citation>
    <scope>NUCLEOTIDE SEQUENCE [LARGE SCALE GENOMIC DNA]</scope>
    <source>
        <strain evidence="2">NY0173</strain>
    </source>
</reference>
<dbReference type="GO" id="GO:0006281">
    <property type="term" value="P:DNA repair"/>
    <property type="evidence" value="ECO:0007669"/>
    <property type="project" value="TreeGrafter"/>
</dbReference>
<organism evidence="2 3">
    <name type="scientific">Kipferlia bialata</name>
    <dbReference type="NCBI Taxonomy" id="797122"/>
    <lineage>
        <taxon>Eukaryota</taxon>
        <taxon>Metamonada</taxon>
        <taxon>Carpediemonas-like organisms</taxon>
        <taxon>Kipferlia</taxon>
    </lineage>
</organism>
<dbReference type="InterPro" id="IPR027417">
    <property type="entry name" value="P-loop_NTPase"/>
</dbReference>
<dbReference type="Proteomes" id="UP000265618">
    <property type="component" value="Unassembled WGS sequence"/>
</dbReference>
<dbReference type="Gene3D" id="3.40.50.300">
    <property type="entry name" value="P-loop containing nucleotide triphosphate hydrolases"/>
    <property type="match status" value="1"/>
</dbReference>
<dbReference type="PANTHER" id="PTHR12083:SF9">
    <property type="entry name" value="BIFUNCTIONAL POLYNUCLEOTIDE PHOSPHATASE_KINASE"/>
    <property type="match status" value="1"/>
</dbReference>
<evidence type="ECO:0000313" key="3">
    <source>
        <dbReference type="Proteomes" id="UP000265618"/>
    </source>
</evidence>
<keyword evidence="3" id="KW-1185">Reference proteome</keyword>
<proteinExistence type="predicted"/>
<dbReference type="GO" id="GO:0003690">
    <property type="term" value="F:double-stranded DNA binding"/>
    <property type="evidence" value="ECO:0007669"/>
    <property type="project" value="TreeGrafter"/>
</dbReference>
<feature type="compositionally biased region" description="Basic and acidic residues" evidence="1">
    <location>
        <begin position="87"/>
        <end position="112"/>
    </location>
</feature>
<name>A0A9K3CS34_9EUKA</name>
<dbReference type="GO" id="GO:0046404">
    <property type="term" value="F:ATP-dependent polydeoxyribonucleotide 5'-hydroxyl-kinase activity"/>
    <property type="evidence" value="ECO:0007669"/>
    <property type="project" value="TreeGrafter"/>
</dbReference>